<evidence type="ECO:0000256" key="1">
    <source>
        <dbReference type="HAMAP-Rule" id="MF_00775"/>
    </source>
</evidence>
<dbReference type="Pfam" id="PF11578">
    <property type="entry name" value="DUF3237"/>
    <property type="match status" value="1"/>
</dbReference>
<evidence type="ECO:0000313" key="2">
    <source>
        <dbReference type="EMBL" id="MBY8822629.1"/>
    </source>
</evidence>
<reference evidence="2 3" key="1">
    <citation type="submission" date="2021-08" db="EMBL/GenBank/DDBJ databases">
        <authorList>
            <person name="Tuo L."/>
        </authorList>
    </citation>
    <scope>NUCLEOTIDE SEQUENCE [LARGE SCALE GENOMIC DNA]</scope>
    <source>
        <strain evidence="2 3">JCM 31229</strain>
    </source>
</reference>
<dbReference type="PANTHER" id="PTHR37315:SF1">
    <property type="entry name" value="UPF0311 PROTEIN BLR7842"/>
    <property type="match status" value="1"/>
</dbReference>
<accession>A0ABS7PRJ6</accession>
<dbReference type="RefSeq" id="WP_222989697.1">
    <property type="nucleotide sequence ID" value="NZ_JAINVV010000004.1"/>
</dbReference>
<dbReference type="EMBL" id="JAINVV010000004">
    <property type="protein sequence ID" value="MBY8822629.1"/>
    <property type="molecule type" value="Genomic_DNA"/>
</dbReference>
<dbReference type="InterPro" id="IPR020915">
    <property type="entry name" value="UPF0311"/>
</dbReference>
<comment type="similarity">
    <text evidence="1">Belongs to the UPF0311 family.</text>
</comment>
<gene>
    <name evidence="2" type="ORF">K7G82_10015</name>
</gene>
<proteinExistence type="inferred from homology"/>
<organism evidence="2 3">
    <name type="scientific">Sphingomonas colocasiae</name>
    <dbReference type="NCBI Taxonomy" id="1848973"/>
    <lineage>
        <taxon>Bacteria</taxon>
        <taxon>Pseudomonadati</taxon>
        <taxon>Pseudomonadota</taxon>
        <taxon>Alphaproteobacteria</taxon>
        <taxon>Sphingomonadales</taxon>
        <taxon>Sphingomonadaceae</taxon>
        <taxon>Sphingomonas</taxon>
    </lineage>
</organism>
<dbReference type="Proteomes" id="UP000706039">
    <property type="component" value="Unassembled WGS sequence"/>
</dbReference>
<dbReference type="PANTHER" id="PTHR37315">
    <property type="entry name" value="UPF0311 PROTEIN BLR7842"/>
    <property type="match status" value="1"/>
</dbReference>
<sequence length="156" mass="17394">MSAIEALAWEPLFVLRLDVDYAAAQSIGGDDRLGIFPVRGGTFEGAKLRGRVLPDGADWVTWRPDGTMNIDVRTSLETEDGARIAMHYTGIAVPTSPAAVERFRRREPGPYEDLYLHTTPRFVTDHPDYAWLNHVIAVTNGMRSPDGPVYHVFAIR</sequence>
<protein>
    <recommendedName>
        <fullName evidence="1">UPF0311 protein K7G82_10015</fullName>
    </recommendedName>
</protein>
<dbReference type="HAMAP" id="MF_00775">
    <property type="entry name" value="UPF0311"/>
    <property type="match status" value="1"/>
</dbReference>
<keyword evidence="3" id="KW-1185">Reference proteome</keyword>
<name>A0ABS7PRJ6_9SPHN</name>
<evidence type="ECO:0000313" key="3">
    <source>
        <dbReference type="Proteomes" id="UP000706039"/>
    </source>
</evidence>
<dbReference type="Gene3D" id="2.40.160.20">
    <property type="match status" value="1"/>
</dbReference>
<comment type="caution">
    <text evidence="2">The sequence shown here is derived from an EMBL/GenBank/DDBJ whole genome shotgun (WGS) entry which is preliminary data.</text>
</comment>